<dbReference type="RefSeq" id="WP_073595901.1">
    <property type="nucleotide sequence ID" value="NZ_MRCE01000030.1"/>
</dbReference>
<dbReference type="EMBL" id="MRCE01000030">
    <property type="protein sequence ID" value="OKH33333.1"/>
    <property type="molecule type" value="Genomic_DNA"/>
</dbReference>
<comment type="caution">
    <text evidence="2">The sequence shown here is derived from an EMBL/GenBank/DDBJ whole genome shotgun (WGS) entry which is preliminary data.</text>
</comment>
<accession>A0A1U7I9V3</accession>
<name>A0A1U7I9V3_9CYAN</name>
<dbReference type="AlphaFoldDB" id="A0A1U7I9V3"/>
<organism evidence="2 3">
    <name type="scientific">[Phormidium ambiguum] IAM M-71</name>
    <dbReference type="NCBI Taxonomy" id="454136"/>
    <lineage>
        <taxon>Bacteria</taxon>
        <taxon>Bacillati</taxon>
        <taxon>Cyanobacteriota</taxon>
        <taxon>Cyanophyceae</taxon>
        <taxon>Oscillatoriophycideae</taxon>
        <taxon>Aerosakkonematales</taxon>
        <taxon>Aerosakkonemataceae</taxon>
        <taxon>Floridanema</taxon>
    </lineage>
</organism>
<evidence type="ECO:0000313" key="3">
    <source>
        <dbReference type="Proteomes" id="UP000185860"/>
    </source>
</evidence>
<proteinExistence type="predicted"/>
<dbReference type="STRING" id="454136.NIES2119_23325"/>
<protein>
    <submittedName>
        <fullName evidence="2">Uncharacterized protein</fullName>
    </submittedName>
</protein>
<dbReference type="PROSITE" id="PS51257">
    <property type="entry name" value="PROKAR_LIPOPROTEIN"/>
    <property type="match status" value="1"/>
</dbReference>
<sequence>MLHQAKVLGVVSGLAILVAACSDGTQSATNTTSPPAADTAANVSTTAPAGQPATSAATDISSLGVKDVSEIKFQTPSPNVINGFVDAVNNSGTIKHNVSKTGTVKFTGWAIVPEKTKAAEKVIITLPTNNQIVAIANVNTARPDVAKAIKSENYKNSGWTTSFAASSLPTGRIVLKAWAYDPATKTATQLKNLHELTVSE</sequence>
<dbReference type="OrthoDB" id="435189at2"/>
<dbReference type="Proteomes" id="UP000185860">
    <property type="component" value="Unassembled WGS sequence"/>
</dbReference>
<feature type="compositionally biased region" description="Polar residues" evidence="1">
    <location>
        <begin position="41"/>
        <end position="56"/>
    </location>
</feature>
<evidence type="ECO:0000256" key="1">
    <source>
        <dbReference type="SAM" id="MobiDB-lite"/>
    </source>
</evidence>
<evidence type="ECO:0000313" key="2">
    <source>
        <dbReference type="EMBL" id="OKH33333.1"/>
    </source>
</evidence>
<reference evidence="2 3" key="1">
    <citation type="submission" date="2016-11" db="EMBL/GenBank/DDBJ databases">
        <title>Draft Genome Sequences of Nine Cyanobacterial Strains from Diverse Habitats.</title>
        <authorList>
            <person name="Zhu T."/>
            <person name="Hou S."/>
            <person name="Lu X."/>
            <person name="Hess W.R."/>
        </authorList>
    </citation>
    <scope>NUCLEOTIDE SEQUENCE [LARGE SCALE GENOMIC DNA]</scope>
    <source>
        <strain evidence="2 3">IAM M-71</strain>
    </source>
</reference>
<feature type="region of interest" description="Disordered" evidence="1">
    <location>
        <begin position="27"/>
        <end position="56"/>
    </location>
</feature>
<gene>
    <name evidence="2" type="ORF">NIES2119_23325</name>
</gene>